<dbReference type="PANTHER" id="PTHR39082">
    <property type="entry name" value="PHOSPHOLIPASE C-BETA-2-RELATED"/>
    <property type="match status" value="1"/>
</dbReference>
<reference evidence="4" key="1">
    <citation type="submission" date="2020-05" db="EMBL/GenBank/DDBJ databases">
        <authorList>
            <person name="Chiriac C."/>
            <person name="Salcher M."/>
            <person name="Ghai R."/>
            <person name="Kavagutti S V."/>
        </authorList>
    </citation>
    <scope>NUCLEOTIDE SEQUENCE</scope>
</reference>
<dbReference type="Pfam" id="PF02591">
    <property type="entry name" value="Zn_ribbon_9"/>
    <property type="match status" value="1"/>
</dbReference>
<dbReference type="InterPro" id="IPR003743">
    <property type="entry name" value="Zf-RING_7"/>
</dbReference>
<sequence length="249" mass="27459">MAVHASSEQQRALLDLQGLDTQVFQIDHKVASLPERAKVNELEVALGSLDYRIVGVKTEVADLSLEVSKAESDVEQVRNRAARDQERLDSGAVNAVKELESLQHEIASLAKRQVELEDVEIEIMQRAEEAQGAMNQMLSERDSLAVELEAARVTLQQVESELAAAREQAMNDRVIIAEKIPADLMALYEKIRADLGGVGAALLQRGTCQGCRLAVDATELDRIRSASQDEVVRCEECRRILIRTSESGL</sequence>
<organism evidence="4">
    <name type="scientific">freshwater metagenome</name>
    <dbReference type="NCBI Taxonomy" id="449393"/>
    <lineage>
        <taxon>unclassified sequences</taxon>
        <taxon>metagenomes</taxon>
        <taxon>ecological metagenomes</taxon>
    </lineage>
</organism>
<evidence type="ECO:0000256" key="1">
    <source>
        <dbReference type="SAM" id="Coils"/>
    </source>
</evidence>
<evidence type="ECO:0000313" key="4">
    <source>
        <dbReference type="EMBL" id="CAB4330748.1"/>
    </source>
</evidence>
<feature type="domain" description="CT398-like coiled coil hairpin" evidence="3">
    <location>
        <begin position="16"/>
        <end position="195"/>
    </location>
</feature>
<name>A0A6J5YPG2_9ZZZZ</name>
<proteinExistence type="predicted"/>
<feature type="domain" description="C4-type zinc ribbon" evidence="2">
    <location>
        <begin position="207"/>
        <end position="241"/>
    </location>
</feature>
<dbReference type="InterPro" id="IPR056003">
    <property type="entry name" value="CT398_CC_hairpin"/>
</dbReference>
<dbReference type="AlphaFoldDB" id="A0A6J5YPG2"/>
<gene>
    <name evidence="4" type="ORF">UFOPK3770_00151</name>
</gene>
<accession>A0A6J5YPG2</accession>
<dbReference type="EMBL" id="CAESAJ010000007">
    <property type="protein sequence ID" value="CAB4330748.1"/>
    <property type="molecule type" value="Genomic_DNA"/>
</dbReference>
<evidence type="ECO:0000259" key="3">
    <source>
        <dbReference type="Pfam" id="PF24481"/>
    </source>
</evidence>
<keyword evidence="1" id="KW-0175">Coiled coil</keyword>
<dbReference type="PANTHER" id="PTHR39082:SF1">
    <property type="entry name" value="SCAVENGER RECEPTOR CLASS A MEMBER 3"/>
    <property type="match status" value="1"/>
</dbReference>
<evidence type="ECO:0000259" key="2">
    <source>
        <dbReference type="Pfam" id="PF02591"/>
    </source>
</evidence>
<dbReference type="Gene3D" id="1.10.287.1490">
    <property type="match status" value="1"/>
</dbReference>
<feature type="coiled-coil region" evidence="1">
    <location>
        <begin position="60"/>
        <end position="168"/>
    </location>
</feature>
<protein>
    <submittedName>
        <fullName evidence="4">Unannotated protein</fullName>
    </submittedName>
</protein>
<dbReference type="InterPro" id="IPR052376">
    <property type="entry name" value="Oxidative_Scav/Glycosyltrans"/>
</dbReference>
<dbReference type="Pfam" id="PF24481">
    <property type="entry name" value="CT398_CC"/>
    <property type="match status" value="1"/>
</dbReference>